<sequence length="169" mass="18339">MRKSSILLRLLAFFIDCTLLSFLGAVVFAAAFAGYSASGGLLGLSQALRLMSIAFLSSTLLFLFYFTYLTMAGERTIGKRIVGLRVVRRDGSPLGFGQAFARCLIHVIALPFWPVSLLTAFLCDGRMVHDIMTGTRVINTDLHSKIAPKGYPGDKEEATEAYTVGTSTS</sequence>
<keyword evidence="4 6" id="KW-1133">Transmembrane helix</keyword>
<feature type="domain" description="RDD" evidence="7">
    <location>
        <begin position="5"/>
        <end position="133"/>
    </location>
</feature>
<evidence type="ECO:0000256" key="2">
    <source>
        <dbReference type="ARBA" id="ARBA00022475"/>
    </source>
</evidence>
<evidence type="ECO:0000259" key="7">
    <source>
        <dbReference type="Pfam" id="PF06271"/>
    </source>
</evidence>
<feature type="transmembrane region" description="Helical" evidence="6">
    <location>
        <begin position="47"/>
        <end position="71"/>
    </location>
</feature>
<gene>
    <name evidence="8" type="ORF">GXY80_08005</name>
</gene>
<keyword evidence="2" id="KW-1003">Cell membrane</keyword>
<dbReference type="Pfam" id="PF06271">
    <property type="entry name" value="RDD"/>
    <property type="match status" value="1"/>
</dbReference>
<dbReference type="EMBL" id="JAAYEE010000130">
    <property type="protein sequence ID" value="NLW35409.1"/>
    <property type="molecule type" value="Genomic_DNA"/>
</dbReference>
<comment type="caution">
    <text evidence="8">The sequence shown here is derived from an EMBL/GenBank/DDBJ whole genome shotgun (WGS) entry which is preliminary data.</text>
</comment>
<dbReference type="InterPro" id="IPR010432">
    <property type="entry name" value="RDD"/>
</dbReference>
<dbReference type="GO" id="GO:0005886">
    <property type="term" value="C:plasma membrane"/>
    <property type="evidence" value="ECO:0007669"/>
    <property type="project" value="UniProtKB-SubCell"/>
</dbReference>
<evidence type="ECO:0000256" key="1">
    <source>
        <dbReference type="ARBA" id="ARBA00004651"/>
    </source>
</evidence>
<evidence type="ECO:0000256" key="4">
    <source>
        <dbReference type="ARBA" id="ARBA00022989"/>
    </source>
</evidence>
<evidence type="ECO:0000256" key="3">
    <source>
        <dbReference type="ARBA" id="ARBA00022692"/>
    </source>
</evidence>
<keyword evidence="5 6" id="KW-0472">Membrane</keyword>
<feature type="transmembrane region" description="Helical" evidence="6">
    <location>
        <begin position="7"/>
        <end position="35"/>
    </location>
</feature>
<keyword evidence="3 6" id="KW-0812">Transmembrane</keyword>
<reference evidence="8" key="1">
    <citation type="journal article" date="2020" name="Biotechnol. Biofuels">
        <title>New insights from the biogas microbiome by comprehensive genome-resolved metagenomics of nearly 1600 species originating from multiple anaerobic digesters.</title>
        <authorList>
            <person name="Campanaro S."/>
            <person name="Treu L."/>
            <person name="Rodriguez-R L.M."/>
            <person name="Kovalovszki A."/>
            <person name="Ziels R.M."/>
            <person name="Maus I."/>
            <person name="Zhu X."/>
            <person name="Kougias P.G."/>
            <person name="Basile A."/>
            <person name="Luo G."/>
            <person name="Schluter A."/>
            <person name="Konstantinidis K.T."/>
            <person name="Angelidaki I."/>
        </authorList>
    </citation>
    <scope>NUCLEOTIDE SEQUENCE</scope>
    <source>
        <strain evidence="8">AS06rmzACSIP_7</strain>
    </source>
</reference>
<evidence type="ECO:0000313" key="8">
    <source>
        <dbReference type="EMBL" id="NLW35409.1"/>
    </source>
</evidence>
<reference evidence="8" key="2">
    <citation type="submission" date="2020-01" db="EMBL/GenBank/DDBJ databases">
        <authorList>
            <person name="Campanaro S."/>
        </authorList>
    </citation>
    <scope>NUCLEOTIDE SEQUENCE</scope>
    <source>
        <strain evidence="8">AS06rmzACSIP_7</strain>
    </source>
</reference>
<evidence type="ECO:0000256" key="6">
    <source>
        <dbReference type="SAM" id="Phobius"/>
    </source>
</evidence>
<name>A0A971M533_9BACT</name>
<protein>
    <submittedName>
        <fullName evidence="8">RDD family protein</fullName>
    </submittedName>
</protein>
<dbReference type="PANTHER" id="PTHR36115">
    <property type="entry name" value="PROLINE-RICH ANTIGEN HOMOLOG-RELATED"/>
    <property type="match status" value="1"/>
</dbReference>
<dbReference type="PANTHER" id="PTHR36115:SF4">
    <property type="entry name" value="MEMBRANE PROTEIN"/>
    <property type="match status" value="1"/>
</dbReference>
<evidence type="ECO:0000313" key="9">
    <source>
        <dbReference type="Proteomes" id="UP000777265"/>
    </source>
</evidence>
<dbReference type="InterPro" id="IPR051791">
    <property type="entry name" value="Pra-immunoreactive"/>
</dbReference>
<proteinExistence type="predicted"/>
<dbReference type="AlphaFoldDB" id="A0A971M533"/>
<dbReference type="Proteomes" id="UP000777265">
    <property type="component" value="Unassembled WGS sequence"/>
</dbReference>
<evidence type="ECO:0000256" key="5">
    <source>
        <dbReference type="ARBA" id="ARBA00023136"/>
    </source>
</evidence>
<organism evidence="8 9">
    <name type="scientific">Syntrophorhabdus aromaticivorans</name>
    <dbReference type="NCBI Taxonomy" id="328301"/>
    <lineage>
        <taxon>Bacteria</taxon>
        <taxon>Pseudomonadati</taxon>
        <taxon>Thermodesulfobacteriota</taxon>
        <taxon>Syntrophorhabdia</taxon>
        <taxon>Syntrophorhabdales</taxon>
        <taxon>Syntrophorhabdaceae</taxon>
        <taxon>Syntrophorhabdus</taxon>
    </lineage>
</organism>
<comment type="subcellular location">
    <subcellularLocation>
        <location evidence="1">Cell membrane</location>
        <topology evidence="1">Multi-pass membrane protein</topology>
    </subcellularLocation>
</comment>
<accession>A0A971M533</accession>